<name>A0A0J6YNG6_COCIT</name>
<proteinExistence type="predicted"/>
<organism evidence="1 2">
    <name type="scientific">Coccidioides immitis RMSCC 2394</name>
    <dbReference type="NCBI Taxonomy" id="404692"/>
    <lineage>
        <taxon>Eukaryota</taxon>
        <taxon>Fungi</taxon>
        <taxon>Dikarya</taxon>
        <taxon>Ascomycota</taxon>
        <taxon>Pezizomycotina</taxon>
        <taxon>Eurotiomycetes</taxon>
        <taxon>Eurotiomycetidae</taxon>
        <taxon>Onygenales</taxon>
        <taxon>Onygenaceae</taxon>
        <taxon>Coccidioides</taxon>
    </lineage>
</organism>
<reference evidence="2" key="1">
    <citation type="journal article" date="2010" name="Genome Res.">
        <title>Population genomic sequencing of Coccidioides fungi reveals recent hybridization and transposon control.</title>
        <authorList>
            <person name="Neafsey D.E."/>
            <person name="Barker B.M."/>
            <person name="Sharpton T.J."/>
            <person name="Stajich J.E."/>
            <person name="Park D.J."/>
            <person name="Whiston E."/>
            <person name="Hung C.-Y."/>
            <person name="McMahan C."/>
            <person name="White J."/>
            <person name="Sykes S."/>
            <person name="Heiman D."/>
            <person name="Young S."/>
            <person name="Zeng Q."/>
            <person name="Abouelleil A."/>
            <person name="Aftuck L."/>
            <person name="Bessette D."/>
            <person name="Brown A."/>
            <person name="FitzGerald M."/>
            <person name="Lui A."/>
            <person name="Macdonald J.P."/>
            <person name="Priest M."/>
            <person name="Orbach M.J."/>
            <person name="Galgiani J.N."/>
            <person name="Kirkland T.N."/>
            <person name="Cole G.T."/>
            <person name="Birren B.W."/>
            <person name="Henn M.R."/>
            <person name="Taylor J.W."/>
            <person name="Rounsley S.D."/>
        </authorList>
    </citation>
    <scope>NUCLEOTIDE SEQUENCE [LARGE SCALE GENOMIC DNA]</scope>
    <source>
        <strain evidence="2">RMSCC 2394</strain>
    </source>
</reference>
<dbReference type="EMBL" id="DS028101">
    <property type="protein sequence ID" value="KMP10211.1"/>
    <property type="molecule type" value="Genomic_DNA"/>
</dbReference>
<dbReference type="AlphaFoldDB" id="A0A0J6YNG6"/>
<evidence type="ECO:0000313" key="1">
    <source>
        <dbReference type="EMBL" id="KMP10211.1"/>
    </source>
</evidence>
<evidence type="ECO:0000313" key="2">
    <source>
        <dbReference type="Proteomes" id="UP000054565"/>
    </source>
</evidence>
<protein>
    <submittedName>
        <fullName evidence="1">Uncharacterized protein</fullName>
    </submittedName>
</protein>
<dbReference type="Proteomes" id="UP000054565">
    <property type="component" value="Unassembled WGS sequence"/>
</dbReference>
<sequence length="112" mass="13540">MSQWDRIRNVILGLWSGRVEKFPERKVSCYFTENFRVLDDQQLCRCRPQTCYQWREVKDKFSCVCAHKEVTVIMREALWTLMKGMIICWQDNLERFYPIDNARNSSPERVVI</sequence>
<gene>
    <name evidence="1" type="ORF">CIRG_09892</name>
</gene>
<accession>A0A0J6YNG6</accession>